<dbReference type="PANTHER" id="PTHR35008">
    <property type="entry name" value="BLL4482 PROTEIN-RELATED"/>
    <property type="match status" value="1"/>
</dbReference>
<evidence type="ECO:0000256" key="5">
    <source>
        <dbReference type="ARBA" id="ARBA00022729"/>
    </source>
</evidence>
<evidence type="ECO:0000256" key="2">
    <source>
        <dbReference type="ARBA" id="ARBA00022475"/>
    </source>
</evidence>
<evidence type="ECO:0000256" key="8">
    <source>
        <dbReference type="ARBA" id="ARBA00023136"/>
    </source>
</evidence>
<evidence type="ECO:0000256" key="10">
    <source>
        <dbReference type="PIRSR" id="PIRSR000018-51"/>
    </source>
</evidence>
<feature type="binding site" description="axial binding residue" evidence="10">
    <location>
        <position position="215"/>
    </location>
    <ligand>
        <name>heme c</name>
        <dbReference type="ChEBI" id="CHEBI:61717"/>
        <label>2</label>
    </ligand>
    <ligandPart>
        <name>Fe</name>
        <dbReference type="ChEBI" id="CHEBI:18248"/>
    </ligandPart>
</feature>
<dbReference type="RefSeq" id="WP_126538766.1">
    <property type="nucleotide sequence ID" value="NZ_AP018560.1"/>
</dbReference>
<evidence type="ECO:0000256" key="1">
    <source>
        <dbReference type="ARBA" id="ARBA00004236"/>
    </source>
</evidence>
<dbReference type="GO" id="GO:0020037">
    <property type="term" value="F:heme binding"/>
    <property type="evidence" value="ECO:0007669"/>
    <property type="project" value="InterPro"/>
</dbReference>
<dbReference type="GO" id="GO:0009055">
    <property type="term" value="F:electron transfer activity"/>
    <property type="evidence" value="ECO:0007669"/>
    <property type="project" value="InterPro"/>
</dbReference>
<reference evidence="15" key="2">
    <citation type="submission" date="2018-06" db="EMBL/GenBank/DDBJ databases">
        <title>Genome sequence of Rhodanobacteraceae bacterium strain Dysh456.</title>
        <authorList>
            <person name="Fukui M."/>
        </authorList>
    </citation>
    <scope>NUCLEOTIDE SEQUENCE [LARGE SCALE GENOMIC DNA]</scope>
    <source>
        <strain evidence="15">Dysh456</strain>
    </source>
</reference>
<dbReference type="Pfam" id="PF00034">
    <property type="entry name" value="Cytochrom_C"/>
    <property type="match status" value="3"/>
</dbReference>
<feature type="binding site" description="covalent" evidence="9">
    <location>
        <position position="211"/>
    </location>
    <ligand>
        <name>heme c</name>
        <dbReference type="ChEBI" id="CHEBI:61717"/>
        <label>2</label>
    </ligand>
</feature>
<feature type="domain" description="Cytochrome c" evidence="13">
    <location>
        <begin position="196"/>
        <end position="306"/>
    </location>
</feature>
<keyword evidence="5" id="KW-0732">Signal</keyword>
<evidence type="ECO:0000256" key="9">
    <source>
        <dbReference type="PIRSR" id="PIRSR000018-50"/>
    </source>
</evidence>
<evidence type="ECO:0000313" key="14">
    <source>
        <dbReference type="EMBL" id="BBD80639.1"/>
    </source>
</evidence>
<feature type="binding site" description="axial binding residue" evidence="10">
    <location>
        <position position="69"/>
    </location>
    <ligand>
        <name>heme c</name>
        <dbReference type="ChEBI" id="CHEBI:61717"/>
        <label>1</label>
    </ligand>
    <ligandPart>
        <name>Fe</name>
        <dbReference type="ChEBI" id="CHEBI:18248"/>
    </ligandPart>
</feature>
<dbReference type="GO" id="GO:0005506">
    <property type="term" value="F:iron ion binding"/>
    <property type="evidence" value="ECO:0007669"/>
    <property type="project" value="InterPro"/>
</dbReference>
<dbReference type="EMBL" id="AP018560">
    <property type="protein sequence ID" value="BBD80639.1"/>
    <property type="molecule type" value="Genomic_DNA"/>
</dbReference>
<name>A0A2Z6E871_9GAMM</name>
<dbReference type="Gene3D" id="1.10.760.10">
    <property type="entry name" value="Cytochrome c-like domain"/>
    <property type="match status" value="2"/>
</dbReference>
<evidence type="ECO:0000256" key="6">
    <source>
        <dbReference type="ARBA" id="ARBA00022737"/>
    </source>
</evidence>
<organism evidence="14 15">
    <name type="scientific">Aerosticca soli</name>
    <dbReference type="NCBI Taxonomy" id="2010829"/>
    <lineage>
        <taxon>Bacteria</taxon>
        <taxon>Pseudomonadati</taxon>
        <taxon>Pseudomonadota</taxon>
        <taxon>Gammaproteobacteria</taxon>
        <taxon>Lysobacterales</taxon>
        <taxon>Rhodanobacteraceae</taxon>
        <taxon>Aerosticca</taxon>
    </lineage>
</organism>
<dbReference type="PIRSF" id="PIRSF000018">
    <property type="entry name" value="Mb_ADH_cyt_c"/>
    <property type="match status" value="1"/>
</dbReference>
<feature type="binding site" description="covalent" evidence="9">
    <location>
        <position position="214"/>
    </location>
    <ligand>
        <name>heme c</name>
        <dbReference type="ChEBI" id="CHEBI:61717"/>
        <label>2</label>
    </ligand>
</feature>
<comment type="subcellular location">
    <subcellularLocation>
        <location evidence="1">Cell membrane</location>
    </subcellularLocation>
</comment>
<keyword evidence="6" id="KW-0677">Repeat</keyword>
<dbReference type="InterPro" id="IPR051459">
    <property type="entry name" value="Cytochrome_c-type_DH"/>
</dbReference>
<keyword evidence="7 10" id="KW-0408">Iron</keyword>
<evidence type="ECO:0000313" key="15">
    <source>
        <dbReference type="Proteomes" id="UP000270530"/>
    </source>
</evidence>
<feature type="binding site" description="covalent" evidence="9">
    <location>
        <position position="335"/>
    </location>
    <ligand>
        <name>heme c</name>
        <dbReference type="ChEBI" id="CHEBI:61717"/>
        <label>3</label>
    </ligand>
</feature>
<dbReference type="GO" id="GO:0016614">
    <property type="term" value="F:oxidoreductase activity, acting on CH-OH group of donors"/>
    <property type="evidence" value="ECO:0007669"/>
    <property type="project" value="InterPro"/>
</dbReference>
<evidence type="ECO:0000256" key="3">
    <source>
        <dbReference type="ARBA" id="ARBA00022617"/>
    </source>
</evidence>
<evidence type="ECO:0000256" key="12">
    <source>
        <dbReference type="SAM" id="Phobius"/>
    </source>
</evidence>
<evidence type="ECO:0000256" key="7">
    <source>
        <dbReference type="ARBA" id="ARBA00023004"/>
    </source>
</evidence>
<feature type="binding site" description="covalent" evidence="9">
    <location>
        <position position="65"/>
    </location>
    <ligand>
        <name>heme c</name>
        <dbReference type="ChEBI" id="CHEBI:61717"/>
        <label>1</label>
    </ligand>
</feature>
<gene>
    <name evidence="14" type="ORF">ALSL_2004</name>
</gene>
<sequence>MSRTGKVILALAVVIVLLAGGWWLLRQRSTTAPSRPANAAGVPERRLDDPALIEQGRYLAILGDCASCHTRRGGTPYAGGRRLPTPFGDVPAPNLTPDRETGLGDWTFEDFWRALHWGQGRDGRLLYPVFSYTSFTKVHRDDALALFAYLKSLPPVRQDNPTPALPFPYNMQASLAAWRSLYFQPGEFVPDPAKSAEWNRGAYLVEGLGHCNECHAPRDALGGTAKKPQLSGGQIPAQDWYAPDLSMQANGGLAGWSEQDVVDLLKTGHSARGTAFGPMAEVVTQSTQFATEADLRAMATYLKTLPPRRPSRASAEAGDDAEQVQAGAKIYADRCASCHGKDGQGVAGVYPPLDGNSAVDEPTGINAIRIVLLGGFAPTTAANPRPYSMPPFAQELDDHDVAAVVSYIRQSWSNHAGTVLERDVAKYRHTPVD</sequence>
<keyword evidence="2" id="KW-1003">Cell membrane</keyword>
<dbReference type="InterPro" id="IPR014353">
    <property type="entry name" value="Membr-bd_ADH_cyt_c"/>
</dbReference>
<dbReference type="AlphaFoldDB" id="A0A2Z6E871"/>
<dbReference type="SUPFAM" id="SSF46626">
    <property type="entry name" value="Cytochrome c"/>
    <property type="match status" value="3"/>
</dbReference>
<keyword evidence="8 12" id="KW-0472">Membrane</keyword>
<dbReference type="GO" id="GO:0005886">
    <property type="term" value="C:plasma membrane"/>
    <property type="evidence" value="ECO:0007669"/>
    <property type="project" value="UniProtKB-SubCell"/>
</dbReference>
<protein>
    <submittedName>
        <fullName evidence="14">Putative diheme cytochrome c-553</fullName>
    </submittedName>
</protein>
<proteinExistence type="predicted"/>
<dbReference type="KEGG" id="rbd:ALSL_2004"/>
<reference evidence="15" key="1">
    <citation type="submission" date="2018-04" db="EMBL/GenBank/DDBJ databases">
        <authorList>
            <person name="Watanabe M."/>
            <person name="Kojima H."/>
        </authorList>
    </citation>
    <scope>NUCLEOTIDE SEQUENCE [LARGE SCALE GENOMIC DNA]</scope>
    <source>
        <strain evidence="15">Dysh456</strain>
    </source>
</reference>
<dbReference type="PROSITE" id="PS51007">
    <property type="entry name" value="CYTC"/>
    <property type="match status" value="3"/>
</dbReference>
<comment type="cofactor">
    <cofactor evidence="9">
        <name>heme c</name>
        <dbReference type="ChEBI" id="CHEBI:61717"/>
    </cofactor>
    <text evidence="9">Binds 3 heme c groups covalently per subunit.</text>
</comment>
<keyword evidence="3 9" id="KW-0349">Heme</keyword>
<feature type="domain" description="Cytochrome c" evidence="13">
    <location>
        <begin position="51"/>
        <end position="154"/>
    </location>
</feature>
<evidence type="ECO:0000256" key="11">
    <source>
        <dbReference type="SAM" id="MobiDB-lite"/>
    </source>
</evidence>
<keyword evidence="4 10" id="KW-0479">Metal-binding</keyword>
<feature type="binding site" description="axial binding residue" evidence="10">
    <location>
        <position position="339"/>
    </location>
    <ligand>
        <name>heme c</name>
        <dbReference type="ChEBI" id="CHEBI:61717"/>
        <label>3</label>
    </ligand>
    <ligandPart>
        <name>Fe</name>
        <dbReference type="ChEBI" id="CHEBI:18248"/>
    </ligandPart>
</feature>
<evidence type="ECO:0000259" key="13">
    <source>
        <dbReference type="PROSITE" id="PS51007"/>
    </source>
</evidence>
<dbReference type="InterPro" id="IPR036909">
    <property type="entry name" value="Cyt_c-like_dom_sf"/>
</dbReference>
<accession>A0A2Z6E871</accession>
<keyword evidence="12" id="KW-1133">Transmembrane helix</keyword>
<evidence type="ECO:0000256" key="4">
    <source>
        <dbReference type="ARBA" id="ARBA00022723"/>
    </source>
</evidence>
<dbReference type="InterPro" id="IPR009056">
    <property type="entry name" value="Cyt_c-like_dom"/>
</dbReference>
<keyword evidence="15" id="KW-1185">Reference proteome</keyword>
<dbReference type="OrthoDB" id="9811281at2"/>
<feature type="binding site" description="covalent" evidence="9">
    <location>
        <position position="338"/>
    </location>
    <ligand>
        <name>heme c</name>
        <dbReference type="ChEBI" id="CHEBI:61717"/>
        <label>3</label>
    </ligand>
</feature>
<dbReference type="Proteomes" id="UP000270530">
    <property type="component" value="Chromosome"/>
</dbReference>
<dbReference type="PANTHER" id="PTHR35008:SF8">
    <property type="entry name" value="ALCOHOL DEHYDROGENASE CYTOCHROME C SUBUNIT"/>
    <property type="match status" value="1"/>
</dbReference>
<feature type="transmembrane region" description="Helical" evidence="12">
    <location>
        <begin position="7"/>
        <end position="25"/>
    </location>
</feature>
<feature type="domain" description="Cytochrome c" evidence="13">
    <location>
        <begin position="322"/>
        <end position="412"/>
    </location>
</feature>
<feature type="binding site" description="covalent" evidence="9">
    <location>
        <position position="68"/>
    </location>
    <ligand>
        <name>heme c</name>
        <dbReference type="ChEBI" id="CHEBI:61717"/>
        <label>1</label>
    </ligand>
</feature>
<keyword evidence="12" id="KW-0812">Transmembrane</keyword>
<feature type="region of interest" description="Disordered" evidence="11">
    <location>
        <begin position="77"/>
        <end position="98"/>
    </location>
</feature>